<accession>A0A9J5WJX8</accession>
<evidence type="ECO:0000313" key="3">
    <source>
        <dbReference type="Proteomes" id="UP000824120"/>
    </source>
</evidence>
<evidence type="ECO:0000313" key="2">
    <source>
        <dbReference type="EMBL" id="KAG5575842.1"/>
    </source>
</evidence>
<dbReference type="Proteomes" id="UP000824120">
    <property type="component" value="Chromosome 11"/>
</dbReference>
<gene>
    <name evidence="2" type="ORF">H5410_055976</name>
</gene>
<keyword evidence="3" id="KW-1185">Reference proteome</keyword>
<sequence length="72" mass="8085">MNLARRPTTSSAPKDTDDSEEEDDIIFLNSDLSGQQKLATIAEKSDEQGGFVCRFFALFFTNKPRKATDRVL</sequence>
<comment type="caution">
    <text evidence="2">The sequence shown here is derived from an EMBL/GenBank/DDBJ whole genome shotgun (WGS) entry which is preliminary data.</text>
</comment>
<feature type="region of interest" description="Disordered" evidence="1">
    <location>
        <begin position="1"/>
        <end position="22"/>
    </location>
</feature>
<name>A0A9J5WJX8_SOLCO</name>
<proteinExistence type="predicted"/>
<protein>
    <submittedName>
        <fullName evidence="2">Uncharacterized protein</fullName>
    </submittedName>
</protein>
<evidence type="ECO:0000256" key="1">
    <source>
        <dbReference type="SAM" id="MobiDB-lite"/>
    </source>
</evidence>
<reference evidence="2 3" key="1">
    <citation type="submission" date="2020-09" db="EMBL/GenBank/DDBJ databases">
        <title>De no assembly of potato wild relative species, Solanum commersonii.</title>
        <authorList>
            <person name="Cho K."/>
        </authorList>
    </citation>
    <scope>NUCLEOTIDE SEQUENCE [LARGE SCALE GENOMIC DNA]</scope>
    <source>
        <strain evidence="2">LZ3.2</strain>
        <tissue evidence="2">Leaf</tissue>
    </source>
</reference>
<organism evidence="2 3">
    <name type="scientific">Solanum commersonii</name>
    <name type="common">Commerson's wild potato</name>
    <name type="synonym">Commerson's nightshade</name>
    <dbReference type="NCBI Taxonomy" id="4109"/>
    <lineage>
        <taxon>Eukaryota</taxon>
        <taxon>Viridiplantae</taxon>
        <taxon>Streptophyta</taxon>
        <taxon>Embryophyta</taxon>
        <taxon>Tracheophyta</taxon>
        <taxon>Spermatophyta</taxon>
        <taxon>Magnoliopsida</taxon>
        <taxon>eudicotyledons</taxon>
        <taxon>Gunneridae</taxon>
        <taxon>Pentapetalae</taxon>
        <taxon>asterids</taxon>
        <taxon>lamiids</taxon>
        <taxon>Solanales</taxon>
        <taxon>Solanaceae</taxon>
        <taxon>Solanoideae</taxon>
        <taxon>Solaneae</taxon>
        <taxon>Solanum</taxon>
    </lineage>
</organism>
<dbReference type="AlphaFoldDB" id="A0A9J5WJX8"/>
<dbReference type="EMBL" id="JACXVP010000011">
    <property type="protein sequence ID" value="KAG5575842.1"/>
    <property type="molecule type" value="Genomic_DNA"/>
</dbReference>